<feature type="compositionally biased region" description="Basic and acidic residues" evidence="1">
    <location>
        <begin position="38"/>
        <end position="68"/>
    </location>
</feature>
<reference evidence="2" key="1">
    <citation type="journal article" date="2022" name="bioRxiv">
        <title>Sequencing and chromosome-scale assembly of the giantPleurodeles waltlgenome.</title>
        <authorList>
            <person name="Brown T."/>
            <person name="Elewa A."/>
            <person name="Iarovenko S."/>
            <person name="Subramanian E."/>
            <person name="Araus A.J."/>
            <person name="Petzold A."/>
            <person name="Susuki M."/>
            <person name="Suzuki K.-i.T."/>
            <person name="Hayashi T."/>
            <person name="Toyoda A."/>
            <person name="Oliveira C."/>
            <person name="Osipova E."/>
            <person name="Leigh N.D."/>
            <person name="Simon A."/>
            <person name="Yun M.H."/>
        </authorList>
    </citation>
    <scope>NUCLEOTIDE SEQUENCE</scope>
    <source>
        <strain evidence="2">20211129_DDA</strain>
        <tissue evidence="2">Liver</tissue>
    </source>
</reference>
<evidence type="ECO:0000256" key="1">
    <source>
        <dbReference type="SAM" id="MobiDB-lite"/>
    </source>
</evidence>
<accession>A0AAV7NGA2</accession>
<sequence>MHANPEIKGFEAAQGKEEKRANEEDANEEEADEEDTYERDLEKGAAEPRDPGKEEDTQKRKEDGGKAE</sequence>
<gene>
    <name evidence="2" type="ORF">NDU88_001839</name>
</gene>
<organism evidence="2 3">
    <name type="scientific">Pleurodeles waltl</name>
    <name type="common">Iberian ribbed newt</name>
    <dbReference type="NCBI Taxonomy" id="8319"/>
    <lineage>
        <taxon>Eukaryota</taxon>
        <taxon>Metazoa</taxon>
        <taxon>Chordata</taxon>
        <taxon>Craniata</taxon>
        <taxon>Vertebrata</taxon>
        <taxon>Euteleostomi</taxon>
        <taxon>Amphibia</taxon>
        <taxon>Batrachia</taxon>
        <taxon>Caudata</taxon>
        <taxon>Salamandroidea</taxon>
        <taxon>Salamandridae</taxon>
        <taxon>Pleurodelinae</taxon>
        <taxon>Pleurodeles</taxon>
    </lineage>
</organism>
<proteinExistence type="predicted"/>
<keyword evidence="3" id="KW-1185">Reference proteome</keyword>
<protein>
    <submittedName>
        <fullName evidence="2">Uncharacterized protein</fullName>
    </submittedName>
</protein>
<feature type="compositionally biased region" description="Acidic residues" evidence="1">
    <location>
        <begin position="24"/>
        <end position="37"/>
    </location>
</feature>
<feature type="compositionally biased region" description="Basic and acidic residues" evidence="1">
    <location>
        <begin position="14"/>
        <end position="23"/>
    </location>
</feature>
<comment type="caution">
    <text evidence="2">The sequence shown here is derived from an EMBL/GenBank/DDBJ whole genome shotgun (WGS) entry which is preliminary data.</text>
</comment>
<feature type="region of interest" description="Disordered" evidence="1">
    <location>
        <begin position="1"/>
        <end position="68"/>
    </location>
</feature>
<evidence type="ECO:0000313" key="3">
    <source>
        <dbReference type="Proteomes" id="UP001066276"/>
    </source>
</evidence>
<dbReference type="AlphaFoldDB" id="A0AAV7NGA2"/>
<evidence type="ECO:0000313" key="2">
    <source>
        <dbReference type="EMBL" id="KAJ1113597.1"/>
    </source>
</evidence>
<name>A0AAV7NGA2_PLEWA</name>
<dbReference type="Proteomes" id="UP001066276">
    <property type="component" value="Chromosome 8"/>
</dbReference>
<dbReference type="EMBL" id="JANPWB010000012">
    <property type="protein sequence ID" value="KAJ1113597.1"/>
    <property type="molecule type" value="Genomic_DNA"/>
</dbReference>